<keyword evidence="4 6" id="KW-1133">Transmembrane helix</keyword>
<feature type="transmembrane region" description="Helical" evidence="6">
    <location>
        <begin position="20"/>
        <end position="41"/>
    </location>
</feature>
<comment type="caution">
    <text evidence="7">The sequence shown here is derived from an EMBL/GenBank/DDBJ whole genome shotgun (WGS) entry which is preliminary data.</text>
</comment>
<sequence>MRPPQIQIKYSSKGFTLIELLVVISVIGLLASVVMIALNSARLKARNTKRLADIRQLTTAFNLGLDSSSSGSLPASGGNNWVCVSASCYGSWATSYPANAGVDAFLAPYIASKPTAPLGSYAGAGGYLYIFGYNGGAVSPYDGSILAGTYLDALMEPPLTPGICGSGRIWDATSNYIECMFKLD</sequence>
<evidence type="ECO:0000256" key="5">
    <source>
        <dbReference type="ARBA" id="ARBA00023136"/>
    </source>
</evidence>
<evidence type="ECO:0000256" key="6">
    <source>
        <dbReference type="SAM" id="Phobius"/>
    </source>
</evidence>
<dbReference type="EMBL" id="MFEK01000014">
    <property type="protein sequence ID" value="OGE78209.1"/>
    <property type="molecule type" value="Genomic_DNA"/>
</dbReference>
<dbReference type="Pfam" id="PF07963">
    <property type="entry name" value="N_methyl"/>
    <property type="match status" value="1"/>
</dbReference>
<dbReference type="PANTHER" id="PTHR30093">
    <property type="entry name" value="GENERAL SECRETION PATHWAY PROTEIN G"/>
    <property type="match status" value="1"/>
</dbReference>
<dbReference type="PANTHER" id="PTHR30093:SF44">
    <property type="entry name" value="TYPE II SECRETION SYSTEM CORE PROTEIN G"/>
    <property type="match status" value="1"/>
</dbReference>
<dbReference type="PROSITE" id="PS00409">
    <property type="entry name" value="PROKAR_NTER_METHYL"/>
    <property type="match status" value="1"/>
</dbReference>
<keyword evidence="2" id="KW-0488">Methylation</keyword>
<accession>A0A1F5NKK2</accession>
<name>A0A1F5NKK2_9BACT</name>
<comment type="subcellular location">
    <subcellularLocation>
        <location evidence="1">Membrane</location>
        <topology evidence="1">Single-pass membrane protein</topology>
    </subcellularLocation>
</comment>
<evidence type="ECO:0000256" key="1">
    <source>
        <dbReference type="ARBA" id="ARBA00004167"/>
    </source>
</evidence>
<dbReference type="NCBIfam" id="TIGR02532">
    <property type="entry name" value="IV_pilin_GFxxxE"/>
    <property type="match status" value="1"/>
</dbReference>
<keyword evidence="3 6" id="KW-0812">Transmembrane</keyword>
<evidence type="ECO:0008006" key="9">
    <source>
        <dbReference type="Google" id="ProtNLM"/>
    </source>
</evidence>
<dbReference type="AlphaFoldDB" id="A0A1F5NKK2"/>
<proteinExistence type="predicted"/>
<dbReference type="STRING" id="1817824.A2751_03570"/>
<protein>
    <recommendedName>
        <fullName evidence="9">Type II secretion system protein GspG C-terminal domain-containing protein</fullName>
    </recommendedName>
</protein>
<gene>
    <name evidence="7" type="ORF">A2751_03570</name>
</gene>
<evidence type="ECO:0000256" key="2">
    <source>
        <dbReference type="ARBA" id="ARBA00022481"/>
    </source>
</evidence>
<dbReference type="Gene3D" id="3.30.700.10">
    <property type="entry name" value="Glycoprotein, Type 4 Pilin"/>
    <property type="match status" value="1"/>
</dbReference>
<evidence type="ECO:0000313" key="7">
    <source>
        <dbReference type="EMBL" id="OGE78209.1"/>
    </source>
</evidence>
<dbReference type="Proteomes" id="UP000176864">
    <property type="component" value="Unassembled WGS sequence"/>
</dbReference>
<dbReference type="SUPFAM" id="SSF54523">
    <property type="entry name" value="Pili subunits"/>
    <property type="match status" value="1"/>
</dbReference>
<evidence type="ECO:0000313" key="8">
    <source>
        <dbReference type="Proteomes" id="UP000176864"/>
    </source>
</evidence>
<evidence type="ECO:0000256" key="4">
    <source>
        <dbReference type="ARBA" id="ARBA00022989"/>
    </source>
</evidence>
<keyword evidence="5 6" id="KW-0472">Membrane</keyword>
<reference evidence="7 8" key="1">
    <citation type="journal article" date="2016" name="Nat. Commun.">
        <title>Thousands of microbial genomes shed light on interconnected biogeochemical processes in an aquifer system.</title>
        <authorList>
            <person name="Anantharaman K."/>
            <person name="Brown C.T."/>
            <person name="Hug L.A."/>
            <person name="Sharon I."/>
            <person name="Castelle C.J."/>
            <person name="Probst A.J."/>
            <person name="Thomas B.C."/>
            <person name="Singh A."/>
            <person name="Wilkins M.J."/>
            <person name="Karaoz U."/>
            <person name="Brodie E.L."/>
            <person name="Williams K.H."/>
            <person name="Hubbard S.S."/>
            <person name="Banfield J.F."/>
        </authorList>
    </citation>
    <scope>NUCLEOTIDE SEQUENCE [LARGE SCALE GENOMIC DNA]</scope>
</reference>
<dbReference type="InterPro" id="IPR012902">
    <property type="entry name" value="N_methyl_site"/>
</dbReference>
<evidence type="ECO:0000256" key="3">
    <source>
        <dbReference type="ARBA" id="ARBA00022692"/>
    </source>
</evidence>
<organism evidence="7 8">
    <name type="scientific">Candidatus Doudnabacteria bacterium RIFCSPHIGHO2_01_FULL_46_14</name>
    <dbReference type="NCBI Taxonomy" id="1817824"/>
    <lineage>
        <taxon>Bacteria</taxon>
        <taxon>Candidatus Doudnaibacteriota</taxon>
    </lineage>
</organism>
<dbReference type="GO" id="GO:0016020">
    <property type="term" value="C:membrane"/>
    <property type="evidence" value="ECO:0007669"/>
    <property type="project" value="UniProtKB-SubCell"/>
</dbReference>
<dbReference type="InterPro" id="IPR045584">
    <property type="entry name" value="Pilin-like"/>
</dbReference>